<reference evidence="2" key="1">
    <citation type="journal article" date="2020" name="bioRxiv">
        <title>Comparative genomics of Chlamydomonas.</title>
        <authorList>
            <person name="Craig R.J."/>
            <person name="Hasan A.R."/>
            <person name="Ness R.W."/>
            <person name="Keightley P.D."/>
        </authorList>
    </citation>
    <scope>NUCLEOTIDE SEQUENCE</scope>
    <source>
        <strain evidence="2">CCAP 11/70</strain>
    </source>
</reference>
<accession>A0A835YKU7</accession>
<feature type="region of interest" description="Disordered" evidence="1">
    <location>
        <begin position="1"/>
        <end position="28"/>
    </location>
</feature>
<evidence type="ECO:0000256" key="1">
    <source>
        <dbReference type="SAM" id="MobiDB-lite"/>
    </source>
</evidence>
<keyword evidence="3" id="KW-1185">Reference proteome</keyword>
<evidence type="ECO:0000313" key="2">
    <source>
        <dbReference type="EMBL" id="KAG2499534.1"/>
    </source>
</evidence>
<gene>
    <name evidence="2" type="ORF">HYH03_002480</name>
</gene>
<proteinExistence type="predicted"/>
<name>A0A835YKU7_9CHLO</name>
<protein>
    <submittedName>
        <fullName evidence="2">Uncharacterized protein</fullName>
    </submittedName>
</protein>
<dbReference type="AlphaFoldDB" id="A0A835YKU7"/>
<dbReference type="Proteomes" id="UP000612055">
    <property type="component" value="Unassembled WGS sequence"/>
</dbReference>
<comment type="caution">
    <text evidence="2">The sequence shown here is derived from an EMBL/GenBank/DDBJ whole genome shotgun (WGS) entry which is preliminary data.</text>
</comment>
<dbReference type="OrthoDB" id="536832at2759"/>
<evidence type="ECO:0000313" key="3">
    <source>
        <dbReference type="Proteomes" id="UP000612055"/>
    </source>
</evidence>
<organism evidence="2 3">
    <name type="scientific">Edaphochlamys debaryana</name>
    <dbReference type="NCBI Taxonomy" id="47281"/>
    <lineage>
        <taxon>Eukaryota</taxon>
        <taxon>Viridiplantae</taxon>
        <taxon>Chlorophyta</taxon>
        <taxon>core chlorophytes</taxon>
        <taxon>Chlorophyceae</taxon>
        <taxon>CS clade</taxon>
        <taxon>Chlamydomonadales</taxon>
        <taxon>Chlamydomonadales incertae sedis</taxon>
        <taxon>Edaphochlamys</taxon>
    </lineage>
</organism>
<dbReference type="EMBL" id="JAEHOE010000006">
    <property type="protein sequence ID" value="KAG2499534.1"/>
    <property type="molecule type" value="Genomic_DNA"/>
</dbReference>
<sequence>MDKKASPSGGGKEPPNRKHSVKESERPRFEPIVASISFNKDGREVYGLPEVPCRKQLWQQYEADKAAECEAAIEQMQAPPRGRWTEAREELYQTWAQREAAAETLVAPKSGPIGRHLVTSHDNLLGCGAGYYSAPGVPEARQAAGVAGCTSLQAATRPESKRTFAGEEMRAARDHLATSTLVPVEEEEQAQQEEAREQGMESRLRDVAAALELRQRLSREYPHGIPRLVLAQLRQSRVAEMADLLPLDAASA</sequence>